<keyword evidence="2 7" id="KW-0540">Nuclease</keyword>
<sequence length="201" mass="21381">MTRAAKPAARKTRAGSAKSKSASARAKPRPSPRPTAARIAIETLDPAWRKVAPAVDALARRAALAALAAALPPGPRAELALALGDDALLQRLNRDYRGRDKPTNVLSFPYVASPGTPAQGGRFLGDVAVARETLLAEAVAEGKPAAHHLSHLIVHGVLHLLGYDHEHAAEARRMEALERRVLAGLGIPDPYRVRPAAARRR</sequence>
<comment type="function">
    <text evidence="7">Single strand-specific metallo-endoribonuclease involved in late-stage 70S ribosome quality control and in maturation of the 3' terminus of the 16S rRNA.</text>
</comment>
<feature type="compositionally biased region" description="Low complexity" evidence="8">
    <location>
        <begin position="14"/>
        <end position="25"/>
    </location>
</feature>
<keyword evidence="7" id="KW-0698">rRNA processing</keyword>
<comment type="subcellular location">
    <subcellularLocation>
        <location evidence="7">Cytoplasm</location>
    </subcellularLocation>
</comment>
<keyword evidence="10" id="KW-1185">Reference proteome</keyword>
<accession>A0A5J6MTJ2</accession>
<evidence type="ECO:0000256" key="1">
    <source>
        <dbReference type="ARBA" id="ARBA00010875"/>
    </source>
</evidence>
<evidence type="ECO:0000256" key="6">
    <source>
        <dbReference type="ARBA" id="ARBA00022833"/>
    </source>
</evidence>
<dbReference type="InterPro" id="IPR002036">
    <property type="entry name" value="YbeY"/>
</dbReference>
<dbReference type="GO" id="GO:0004222">
    <property type="term" value="F:metalloendopeptidase activity"/>
    <property type="evidence" value="ECO:0007669"/>
    <property type="project" value="InterPro"/>
</dbReference>
<dbReference type="GO" id="GO:0004521">
    <property type="term" value="F:RNA endonuclease activity"/>
    <property type="evidence" value="ECO:0007669"/>
    <property type="project" value="UniProtKB-UniRule"/>
</dbReference>
<evidence type="ECO:0000313" key="9">
    <source>
        <dbReference type="EMBL" id="QEX20045.1"/>
    </source>
</evidence>
<dbReference type="GO" id="GO:0008270">
    <property type="term" value="F:zinc ion binding"/>
    <property type="evidence" value="ECO:0007669"/>
    <property type="project" value="UniProtKB-UniRule"/>
</dbReference>
<dbReference type="EMBL" id="CP042906">
    <property type="protein sequence ID" value="QEX20045.1"/>
    <property type="molecule type" value="Genomic_DNA"/>
</dbReference>
<evidence type="ECO:0000313" key="10">
    <source>
        <dbReference type="Proteomes" id="UP000326202"/>
    </source>
</evidence>
<feature type="binding site" evidence="7">
    <location>
        <position position="155"/>
    </location>
    <ligand>
        <name>Zn(2+)</name>
        <dbReference type="ChEBI" id="CHEBI:29105"/>
        <note>catalytic</note>
    </ligand>
</feature>
<proteinExistence type="inferred from homology"/>
<dbReference type="NCBIfam" id="TIGR00043">
    <property type="entry name" value="rRNA maturation RNase YbeY"/>
    <property type="match status" value="1"/>
</dbReference>
<dbReference type="AlphaFoldDB" id="A0A5J6MTJ2"/>
<dbReference type="OrthoDB" id="9807740at2"/>
<feature type="binding site" evidence="7">
    <location>
        <position position="159"/>
    </location>
    <ligand>
        <name>Zn(2+)</name>
        <dbReference type="ChEBI" id="CHEBI:29105"/>
        <note>catalytic</note>
    </ligand>
</feature>
<comment type="cofactor">
    <cofactor evidence="7">
        <name>Zn(2+)</name>
        <dbReference type="ChEBI" id="CHEBI:29105"/>
    </cofactor>
    <text evidence="7">Binds 1 zinc ion.</text>
</comment>
<dbReference type="Proteomes" id="UP000326202">
    <property type="component" value="Chromosome"/>
</dbReference>
<dbReference type="Pfam" id="PF02130">
    <property type="entry name" value="YbeY"/>
    <property type="match status" value="1"/>
</dbReference>
<gene>
    <name evidence="7 9" type="primary">ybeY</name>
    <name evidence="9" type="ORF">FRZ44_53600</name>
</gene>
<dbReference type="PANTHER" id="PTHR46986:SF1">
    <property type="entry name" value="ENDORIBONUCLEASE YBEY, CHLOROPLASTIC"/>
    <property type="match status" value="1"/>
</dbReference>
<dbReference type="RefSeq" id="WP_151180050.1">
    <property type="nucleotide sequence ID" value="NZ_CP042906.1"/>
</dbReference>
<evidence type="ECO:0000256" key="2">
    <source>
        <dbReference type="ARBA" id="ARBA00022722"/>
    </source>
</evidence>
<dbReference type="GO" id="GO:0006364">
    <property type="term" value="P:rRNA processing"/>
    <property type="evidence" value="ECO:0007669"/>
    <property type="project" value="UniProtKB-UniRule"/>
</dbReference>
<dbReference type="PANTHER" id="PTHR46986">
    <property type="entry name" value="ENDORIBONUCLEASE YBEY, CHLOROPLASTIC"/>
    <property type="match status" value="1"/>
</dbReference>
<evidence type="ECO:0000256" key="8">
    <source>
        <dbReference type="SAM" id="MobiDB-lite"/>
    </source>
</evidence>
<keyword evidence="7" id="KW-0963">Cytoplasm</keyword>
<evidence type="ECO:0000256" key="7">
    <source>
        <dbReference type="HAMAP-Rule" id="MF_00009"/>
    </source>
</evidence>
<dbReference type="Gene3D" id="3.40.390.30">
    <property type="entry name" value="Metalloproteases ('zincins'), catalytic domain"/>
    <property type="match status" value="1"/>
</dbReference>
<evidence type="ECO:0000256" key="5">
    <source>
        <dbReference type="ARBA" id="ARBA00022801"/>
    </source>
</evidence>
<dbReference type="GO" id="GO:0005737">
    <property type="term" value="C:cytoplasm"/>
    <property type="evidence" value="ECO:0007669"/>
    <property type="project" value="UniProtKB-SubCell"/>
</dbReference>
<dbReference type="InterPro" id="IPR023091">
    <property type="entry name" value="MetalPrtase_cat_dom_sf_prd"/>
</dbReference>
<feature type="region of interest" description="Disordered" evidence="8">
    <location>
        <begin position="1"/>
        <end position="36"/>
    </location>
</feature>
<dbReference type="SUPFAM" id="SSF55486">
    <property type="entry name" value="Metalloproteases ('zincins'), catalytic domain"/>
    <property type="match status" value="1"/>
</dbReference>
<keyword evidence="7" id="KW-0690">Ribosome biogenesis</keyword>
<protein>
    <recommendedName>
        <fullName evidence="7">Endoribonuclease YbeY</fullName>
        <ecNumber evidence="7">3.1.-.-</ecNumber>
    </recommendedName>
</protein>
<evidence type="ECO:0000256" key="3">
    <source>
        <dbReference type="ARBA" id="ARBA00022723"/>
    </source>
</evidence>
<dbReference type="HAMAP" id="MF_00009">
    <property type="entry name" value="Endoribonucl_YbeY"/>
    <property type="match status" value="1"/>
</dbReference>
<comment type="similarity">
    <text evidence="1 7">Belongs to the endoribonuclease YbeY family.</text>
</comment>
<dbReference type="InterPro" id="IPR020549">
    <property type="entry name" value="YbeY_CS"/>
</dbReference>
<dbReference type="PROSITE" id="PS01306">
    <property type="entry name" value="UPF0054"/>
    <property type="match status" value="1"/>
</dbReference>
<name>A0A5J6MTJ2_9PROT</name>
<organism evidence="9 10">
    <name type="scientific">Hypericibacter terrae</name>
    <dbReference type="NCBI Taxonomy" id="2602015"/>
    <lineage>
        <taxon>Bacteria</taxon>
        <taxon>Pseudomonadati</taxon>
        <taxon>Pseudomonadota</taxon>
        <taxon>Alphaproteobacteria</taxon>
        <taxon>Rhodospirillales</taxon>
        <taxon>Dongiaceae</taxon>
        <taxon>Hypericibacter</taxon>
    </lineage>
</organism>
<keyword evidence="6 7" id="KW-0862">Zinc</keyword>
<keyword evidence="3 7" id="KW-0479">Metal-binding</keyword>
<dbReference type="EC" id="3.1.-.-" evidence="7"/>
<feature type="binding site" evidence="7">
    <location>
        <position position="165"/>
    </location>
    <ligand>
        <name>Zn(2+)</name>
        <dbReference type="ChEBI" id="CHEBI:29105"/>
        <note>catalytic</note>
    </ligand>
</feature>
<reference evidence="9 10" key="1">
    <citation type="submission" date="2019-08" db="EMBL/GenBank/DDBJ databases">
        <title>Hyperibacter terrae gen. nov., sp. nov. and Hyperibacter viscosus sp. nov., two new members in the family Rhodospirillaceae isolated from the rhizosphere of Hypericum perforatum.</title>
        <authorList>
            <person name="Noviana Z."/>
        </authorList>
    </citation>
    <scope>NUCLEOTIDE SEQUENCE [LARGE SCALE GENOMIC DNA]</scope>
    <source>
        <strain evidence="9 10">R5913</strain>
    </source>
</reference>
<dbReference type="KEGG" id="htq:FRZ44_53600"/>
<keyword evidence="5 7" id="KW-0378">Hydrolase</keyword>
<evidence type="ECO:0000256" key="4">
    <source>
        <dbReference type="ARBA" id="ARBA00022759"/>
    </source>
</evidence>
<keyword evidence="4 7" id="KW-0255">Endonuclease</keyword>